<dbReference type="InterPro" id="IPR036890">
    <property type="entry name" value="HATPase_C_sf"/>
</dbReference>
<dbReference type="Proteomes" id="UP001184150">
    <property type="component" value="Unassembled WGS sequence"/>
</dbReference>
<accession>A0ABU1MP84</accession>
<dbReference type="Gene3D" id="3.30.565.10">
    <property type="entry name" value="Histidine kinase-like ATPase, C-terminal domain"/>
    <property type="match status" value="1"/>
</dbReference>
<comment type="catalytic activity">
    <reaction evidence="1">
        <text>ATP + protein L-histidine = ADP + protein N-phospho-L-histidine.</text>
        <dbReference type="EC" id="2.7.13.3"/>
    </reaction>
</comment>
<dbReference type="SMART" id="SM00387">
    <property type="entry name" value="HATPase_c"/>
    <property type="match status" value="1"/>
</dbReference>
<dbReference type="EC" id="2.7.13.3" evidence="2"/>
<organism evidence="10 11">
    <name type="scientific">Novosphingobium capsulatum</name>
    <dbReference type="NCBI Taxonomy" id="13688"/>
    <lineage>
        <taxon>Bacteria</taxon>
        <taxon>Pseudomonadati</taxon>
        <taxon>Pseudomonadota</taxon>
        <taxon>Alphaproteobacteria</taxon>
        <taxon>Sphingomonadales</taxon>
        <taxon>Sphingomonadaceae</taxon>
        <taxon>Novosphingobium</taxon>
    </lineage>
</organism>
<dbReference type="InterPro" id="IPR003594">
    <property type="entry name" value="HATPase_dom"/>
</dbReference>
<dbReference type="PANTHER" id="PTHR43065">
    <property type="entry name" value="SENSOR HISTIDINE KINASE"/>
    <property type="match status" value="1"/>
</dbReference>
<dbReference type="RefSeq" id="WP_309805705.1">
    <property type="nucleotide sequence ID" value="NZ_JAVDRD010000007.1"/>
</dbReference>
<dbReference type="InterPro" id="IPR004358">
    <property type="entry name" value="Sig_transdc_His_kin-like_C"/>
</dbReference>
<keyword evidence="5 10" id="KW-0418">Kinase</keyword>
<keyword evidence="4" id="KW-0547">Nucleotide-binding</keyword>
<dbReference type="SUPFAM" id="SSF55874">
    <property type="entry name" value="ATPase domain of HSP90 chaperone/DNA topoisomerase II/histidine kinase"/>
    <property type="match status" value="1"/>
</dbReference>
<dbReference type="PROSITE" id="PS51257">
    <property type="entry name" value="PROKAR_LIPOPROTEIN"/>
    <property type="match status" value="1"/>
</dbReference>
<keyword evidence="8" id="KW-0812">Transmembrane</keyword>
<reference evidence="10 11" key="1">
    <citation type="submission" date="2023-07" db="EMBL/GenBank/DDBJ databases">
        <title>Sorghum-associated microbial communities from plants grown in Nebraska, USA.</title>
        <authorList>
            <person name="Schachtman D."/>
        </authorList>
    </citation>
    <scope>NUCLEOTIDE SEQUENCE [LARGE SCALE GENOMIC DNA]</scope>
    <source>
        <strain evidence="10 11">DS1027</strain>
    </source>
</reference>
<keyword evidence="11" id="KW-1185">Reference proteome</keyword>
<protein>
    <recommendedName>
        <fullName evidence="2">histidine kinase</fullName>
        <ecNumber evidence="2">2.7.13.3</ecNumber>
    </recommendedName>
</protein>
<keyword evidence="8" id="KW-1133">Transmembrane helix</keyword>
<evidence type="ECO:0000256" key="4">
    <source>
        <dbReference type="ARBA" id="ARBA00022741"/>
    </source>
</evidence>
<dbReference type="PRINTS" id="PR00344">
    <property type="entry name" value="BCTRLSENSOR"/>
</dbReference>
<keyword evidence="8" id="KW-0472">Membrane</keyword>
<evidence type="ECO:0000313" key="11">
    <source>
        <dbReference type="Proteomes" id="UP001184150"/>
    </source>
</evidence>
<name>A0ABU1MP84_9SPHN</name>
<feature type="transmembrane region" description="Helical" evidence="8">
    <location>
        <begin position="31"/>
        <end position="51"/>
    </location>
</feature>
<dbReference type="GO" id="GO:0016301">
    <property type="term" value="F:kinase activity"/>
    <property type="evidence" value="ECO:0007669"/>
    <property type="project" value="UniProtKB-KW"/>
</dbReference>
<evidence type="ECO:0000256" key="3">
    <source>
        <dbReference type="ARBA" id="ARBA00022679"/>
    </source>
</evidence>
<dbReference type="PANTHER" id="PTHR43065:SF46">
    <property type="entry name" value="C4-DICARBOXYLATE TRANSPORT SENSOR PROTEIN DCTB"/>
    <property type="match status" value="1"/>
</dbReference>
<dbReference type="Pfam" id="PF02518">
    <property type="entry name" value="HATPase_c"/>
    <property type="match status" value="1"/>
</dbReference>
<evidence type="ECO:0000313" key="10">
    <source>
        <dbReference type="EMBL" id="MDR6512029.1"/>
    </source>
</evidence>
<dbReference type="InterPro" id="IPR005467">
    <property type="entry name" value="His_kinase_dom"/>
</dbReference>
<evidence type="ECO:0000256" key="1">
    <source>
        <dbReference type="ARBA" id="ARBA00000085"/>
    </source>
</evidence>
<comment type="caution">
    <text evidence="10">The sequence shown here is derived from an EMBL/GenBank/DDBJ whole genome shotgun (WGS) entry which is preliminary data.</text>
</comment>
<evidence type="ECO:0000256" key="7">
    <source>
        <dbReference type="ARBA" id="ARBA00023012"/>
    </source>
</evidence>
<proteinExistence type="predicted"/>
<sequence length="402" mass="43184">MASSSVRTALPGQLLLFGCGAATVAAWTGGFYACFVLVLLLGFWLASLALARAMPLHLPAERQVATPDGETDRAVLRAVLDQAPTPLLSVERSGRVRALNRAARMLFDIEDVLIDVPEALRESAPRLRYAGRAYRIDRIEAHGAGAARTILALIDIESEERLAEARTTRELLDVLSHEVMNALTPIASLADSALATLDDTPPPVAHLRDMLGTLSRRADGLLHFTQAYRQLARLPEPVLAPTTLAVLFDDLRRMFAARWGGRVTFVADGPPDGMVFIDRDQISQALWALLQNGAEAAVAATDAPQVRLSAKLDDRLSICVADNGPGVPDEGRARIFRPFYTTKKEGSGIGLSLARQIARAHGGDLSLLPGKDTAFELALPRHGRNADGMHAAKPAADPIPGK</sequence>
<gene>
    <name evidence="10" type="ORF">J2792_002912</name>
</gene>
<dbReference type="PROSITE" id="PS50109">
    <property type="entry name" value="HIS_KIN"/>
    <property type="match status" value="1"/>
</dbReference>
<evidence type="ECO:0000256" key="6">
    <source>
        <dbReference type="ARBA" id="ARBA00022840"/>
    </source>
</evidence>
<dbReference type="EMBL" id="JAVDRD010000007">
    <property type="protein sequence ID" value="MDR6512029.1"/>
    <property type="molecule type" value="Genomic_DNA"/>
</dbReference>
<keyword evidence="6" id="KW-0067">ATP-binding</keyword>
<feature type="domain" description="Histidine kinase" evidence="9">
    <location>
        <begin position="174"/>
        <end position="383"/>
    </location>
</feature>
<evidence type="ECO:0000256" key="2">
    <source>
        <dbReference type="ARBA" id="ARBA00012438"/>
    </source>
</evidence>
<evidence type="ECO:0000256" key="8">
    <source>
        <dbReference type="SAM" id="Phobius"/>
    </source>
</evidence>
<keyword evidence="3" id="KW-0808">Transferase</keyword>
<keyword evidence="7" id="KW-0902">Two-component regulatory system</keyword>
<evidence type="ECO:0000256" key="5">
    <source>
        <dbReference type="ARBA" id="ARBA00022777"/>
    </source>
</evidence>
<evidence type="ECO:0000259" key="9">
    <source>
        <dbReference type="PROSITE" id="PS50109"/>
    </source>
</evidence>